<gene>
    <name evidence="5" type="ORF">AD954_13445</name>
</gene>
<dbReference type="Proteomes" id="UP000075462">
    <property type="component" value="Unassembled WGS sequence"/>
</dbReference>
<dbReference type="EMBL" id="LIAA01000065">
    <property type="protein sequence ID" value="KXV76079.1"/>
    <property type="molecule type" value="Genomic_DNA"/>
</dbReference>
<dbReference type="InterPro" id="IPR003778">
    <property type="entry name" value="CT_A_B"/>
</dbReference>
<dbReference type="AlphaFoldDB" id="A0A149V7A8"/>
<dbReference type="InterPro" id="IPR052708">
    <property type="entry name" value="PxpC"/>
</dbReference>
<name>A0A149V7A8_9PROT</name>
<evidence type="ECO:0000313" key="6">
    <source>
        <dbReference type="Proteomes" id="UP000075462"/>
    </source>
</evidence>
<dbReference type="PANTHER" id="PTHR43309:SF3">
    <property type="entry name" value="5-OXOPROLINASE SUBUNIT C"/>
    <property type="match status" value="1"/>
</dbReference>
<keyword evidence="1" id="KW-0547">Nucleotide-binding</keyword>
<feature type="domain" description="Carboxyltransferase" evidence="4">
    <location>
        <begin position="23"/>
        <end position="306"/>
    </location>
</feature>
<accession>A0A149V7A8</accession>
<evidence type="ECO:0000256" key="2">
    <source>
        <dbReference type="ARBA" id="ARBA00022801"/>
    </source>
</evidence>
<dbReference type="InterPro" id="IPR029000">
    <property type="entry name" value="Cyclophilin-like_dom_sf"/>
</dbReference>
<evidence type="ECO:0000259" key="4">
    <source>
        <dbReference type="SMART" id="SM00797"/>
    </source>
</evidence>
<evidence type="ECO:0000313" key="5">
    <source>
        <dbReference type="EMBL" id="KXV76079.1"/>
    </source>
</evidence>
<dbReference type="GO" id="GO:0005524">
    <property type="term" value="F:ATP binding"/>
    <property type="evidence" value="ECO:0007669"/>
    <property type="project" value="UniProtKB-KW"/>
</dbReference>
<dbReference type="OrthoDB" id="9768696at2"/>
<dbReference type="Pfam" id="PF02626">
    <property type="entry name" value="CT_A_B"/>
    <property type="match status" value="1"/>
</dbReference>
<sequence>MLEVLTNAPLNTVQDLGRPRAVSFGVSRGGAMDRDALALGNILVGNTEDSAGLEIVFFPFKIRFRKECVFAITGAPAKVRLDSAPMPSCWSINARAGQTLIMEAPEKGMRSYLTVSGGVDVPIVLGGRATDIKGGFGGFEGRGLQKGDLLPCGTGSLLPLPPSGMGLSALPLLPDKDGVELHLLPAAEYSEFTEHAQACLVEQPWRITTHANRVGYRLEGTMALQTRQPLSLLSHGLLPGTVQVPPSGQPIIQMADANTCGGYPKIGIIVEPALGILSQMPPGASISFRMINQEQALAQARTHRKNLRMLAAQIAATKPHILTQ</sequence>
<comment type="caution">
    <text evidence="5">The sequence shown here is derived from an EMBL/GenBank/DDBJ whole genome shotgun (WGS) entry which is preliminary data.</text>
</comment>
<dbReference type="SMART" id="SM00797">
    <property type="entry name" value="AHS2"/>
    <property type="match status" value="1"/>
</dbReference>
<protein>
    <submittedName>
        <fullName evidence="5">Allophanate hydrolase</fullName>
    </submittedName>
</protein>
<evidence type="ECO:0000256" key="3">
    <source>
        <dbReference type="ARBA" id="ARBA00022840"/>
    </source>
</evidence>
<keyword evidence="3" id="KW-0067">ATP-binding</keyword>
<dbReference type="PATRIC" id="fig|178900.7.peg.2768"/>
<proteinExistence type="predicted"/>
<dbReference type="NCBIfam" id="TIGR00724">
    <property type="entry name" value="urea_amlyse_rel"/>
    <property type="match status" value="1"/>
</dbReference>
<dbReference type="SUPFAM" id="SSF50891">
    <property type="entry name" value="Cyclophilin-like"/>
    <property type="match status" value="1"/>
</dbReference>
<dbReference type="PANTHER" id="PTHR43309">
    <property type="entry name" value="5-OXOPROLINASE SUBUNIT C"/>
    <property type="match status" value="1"/>
</dbReference>
<dbReference type="Gene3D" id="2.40.100.10">
    <property type="entry name" value="Cyclophilin-like"/>
    <property type="match status" value="1"/>
</dbReference>
<dbReference type="GO" id="GO:0016787">
    <property type="term" value="F:hydrolase activity"/>
    <property type="evidence" value="ECO:0007669"/>
    <property type="project" value="UniProtKB-KW"/>
</dbReference>
<evidence type="ECO:0000256" key="1">
    <source>
        <dbReference type="ARBA" id="ARBA00022741"/>
    </source>
</evidence>
<organism evidence="5 6">
    <name type="scientific">Acetobacter cerevisiae</name>
    <dbReference type="NCBI Taxonomy" id="178900"/>
    <lineage>
        <taxon>Bacteria</taxon>
        <taxon>Pseudomonadati</taxon>
        <taxon>Pseudomonadota</taxon>
        <taxon>Alphaproteobacteria</taxon>
        <taxon>Acetobacterales</taxon>
        <taxon>Acetobacteraceae</taxon>
        <taxon>Acetobacter</taxon>
    </lineage>
</organism>
<keyword evidence="2 5" id="KW-0378">Hydrolase</keyword>
<reference evidence="5 6" key="1">
    <citation type="submission" date="2015-06" db="EMBL/GenBank/DDBJ databases">
        <title>Improved classification and identification of acetic acid bacteria using matrix-assisted laser desorption/ionization time-of-flight mass spectrometry; Gluconobacter nephelii and Gluconobacter uchimurae are later heterotypic synonyms of Gluconobacter japonicus and Gluconobacter oxydans, respectively.</title>
        <authorList>
            <person name="Li L."/>
            <person name="Cleenwerck I."/>
            <person name="De Vuyst L."/>
            <person name="Vandamme P."/>
        </authorList>
    </citation>
    <scope>NUCLEOTIDE SEQUENCE [LARGE SCALE GENOMIC DNA]</scope>
    <source>
        <strain evidence="5 6">LMG 1545</strain>
    </source>
</reference>